<keyword evidence="3" id="KW-1185">Reference proteome</keyword>
<accession>A0A6J5F4D5</accession>
<sequence>MNIKSIIAASLIAVASLGMATSASAAGKTRAEVRQELIDAQANGLNYTDGTYYPEASPGFTAQVEHMREQAKVKRDDEHDGKSVQNAVEFERACVGPRSFCQTYFGR</sequence>
<feature type="signal peptide" evidence="1">
    <location>
        <begin position="1"/>
        <end position="25"/>
    </location>
</feature>
<dbReference type="InterPro" id="IPR025421">
    <property type="entry name" value="DUF4148"/>
</dbReference>
<proteinExistence type="predicted"/>
<evidence type="ECO:0000256" key="1">
    <source>
        <dbReference type="SAM" id="SignalP"/>
    </source>
</evidence>
<keyword evidence="1" id="KW-0732">Signal</keyword>
<dbReference type="RefSeq" id="WP_175232665.1">
    <property type="nucleotide sequence ID" value="NZ_CADIKH010000081.1"/>
</dbReference>
<dbReference type="EMBL" id="CADIKH010000081">
    <property type="protein sequence ID" value="CAB3773648.1"/>
    <property type="molecule type" value="Genomic_DNA"/>
</dbReference>
<evidence type="ECO:0000313" key="2">
    <source>
        <dbReference type="EMBL" id="CAB3773648.1"/>
    </source>
</evidence>
<dbReference type="AlphaFoldDB" id="A0A6J5F4D5"/>
<name>A0A6J5F4D5_9BURK</name>
<dbReference type="Proteomes" id="UP000494363">
    <property type="component" value="Unassembled WGS sequence"/>
</dbReference>
<gene>
    <name evidence="2" type="ORF">LMG29542_07365</name>
</gene>
<evidence type="ECO:0000313" key="3">
    <source>
        <dbReference type="Proteomes" id="UP000494363"/>
    </source>
</evidence>
<organism evidence="2 3">
    <name type="scientific">Paraburkholderia humisilvae</name>
    <dbReference type="NCBI Taxonomy" id="627669"/>
    <lineage>
        <taxon>Bacteria</taxon>
        <taxon>Pseudomonadati</taxon>
        <taxon>Pseudomonadota</taxon>
        <taxon>Betaproteobacteria</taxon>
        <taxon>Burkholderiales</taxon>
        <taxon>Burkholderiaceae</taxon>
        <taxon>Paraburkholderia</taxon>
    </lineage>
</organism>
<dbReference type="Pfam" id="PF13663">
    <property type="entry name" value="DUF4148"/>
    <property type="match status" value="1"/>
</dbReference>
<protein>
    <recommendedName>
        <fullName evidence="4">DUF4148 domain-containing protein</fullName>
    </recommendedName>
</protein>
<reference evidence="2 3" key="1">
    <citation type="submission" date="2020-04" db="EMBL/GenBank/DDBJ databases">
        <authorList>
            <person name="De Canck E."/>
        </authorList>
    </citation>
    <scope>NUCLEOTIDE SEQUENCE [LARGE SCALE GENOMIC DNA]</scope>
    <source>
        <strain evidence="2 3">LMG 29542</strain>
    </source>
</reference>
<feature type="chain" id="PRO_5027027858" description="DUF4148 domain-containing protein" evidence="1">
    <location>
        <begin position="26"/>
        <end position="107"/>
    </location>
</feature>
<evidence type="ECO:0008006" key="4">
    <source>
        <dbReference type="Google" id="ProtNLM"/>
    </source>
</evidence>